<reference evidence="6 7" key="1">
    <citation type="submission" date="2016-10" db="EMBL/GenBank/DDBJ databases">
        <authorList>
            <person name="de Groot N.N."/>
        </authorList>
    </citation>
    <scope>NUCLEOTIDE SEQUENCE [LARGE SCALE GENOMIC DNA]</scope>
    <source>
        <strain evidence="6 7">DSM 21650</strain>
    </source>
</reference>
<keyword evidence="7" id="KW-1185">Reference proteome</keyword>
<dbReference type="InterPro" id="IPR000595">
    <property type="entry name" value="cNMP-bd_dom"/>
</dbReference>
<dbReference type="GO" id="GO:0003677">
    <property type="term" value="F:DNA binding"/>
    <property type="evidence" value="ECO:0007669"/>
    <property type="project" value="UniProtKB-KW"/>
</dbReference>
<dbReference type="AlphaFoldDB" id="A0A1H3P3Q2"/>
<dbReference type="OrthoDB" id="9774616at2"/>
<dbReference type="InterPro" id="IPR014710">
    <property type="entry name" value="RmlC-like_jellyroll"/>
</dbReference>
<evidence type="ECO:0000259" key="4">
    <source>
        <dbReference type="PROSITE" id="PS50042"/>
    </source>
</evidence>
<evidence type="ECO:0000313" key="6">
    <source>
        <dbReference type="EMBL" id="SDY95029.1"/>
    </source>
</evidence>
<dbReference type="STRING" id="415015.SAMN05660462_01334"/>
<evidence type="ECO:0000256" key="3">
    <source>
        <dbReference type="ARBA" id="ARBA00023163"/>
    </source>
</evidence>
<keyword evidence="6" id="KW-0418">Kinase</keyword>
<name>A0A1H3P3Q2_9FIRM</name>
<gene>
    <name evidence="6" type="ORF">SAMN05660462_01334</name>
</gene>
<evidence type="ECO:0000256" key="1">
    <source>
        <dbReference type="ARBA" id="ARBA00023015"/>
    </source>
</evidence>
<dbReference type="InterPro" id="IPR012318">
    <property type="entry name" value="HTH_CRP"/>
</dbReference>
<dbReference type="CDD" id="cd00038">
    <property type="entry name" value="CAP_ED"/>
    <property type="match status" value="1"/>
</dbReference>
<evidence type="ECO:0000259" key="5">
    <source>
        <dbReference type="PROSITE" id="PS51063"/>
    </source>
</evidence>
<keyword evidence="1" id="KW-0805">Transcription regulation</keyword>
<dbReference type="Pfam" id="PF00027">
    <property type="entry name" value="cNMP_binding"/>
    <property type="match status" value="1"/>
</dbReference>
<feature type="domain" description="Cyclic nucleotide-binding" evidence="4">
    <location>
        <begin position="15"/>
        <end position="115"/>
    </location>
</feature>
<dbReference type="PANTHER" id="PTHR24567:SF58">
    <property type="entry name" value="CYCLIC AMP-BINDING REGULATORY PROTEIN"/>
    <property type="match status" value="1"/>
</dbReference>
<dbReference type="GO" id="GO:0016301">
    <property type="term" value="F:kinase activity"/>
    <property type="evidence" value="ECO:0007669"/>
    <property type="project" value="UniProtKB-KW"/>
</dbReference>
<dbReference type="Pfam" id="PF13545">
    <property type="entry name" value="HTH_Crp_2"/>
    <property type="match status" value="1"/>
</dbReference>
<dbReference type="PROSITE" id="PS50042">
    <property type="entry name" value="CNMP_BINDING_3"/>
    <property type="match status" value="1"/>
</dbReference>
<dbReference type="GO" id="GO:0005829">
    <property type="term" value="C:cytosol"/>
    <property type="evidence" value="ECO:0007669"/>
    <property type="project" value="TreeGrafter"/>
</dbReference>
<feature type="domain" description="HTH crp-type" evidence="5">
    <location>
        <begin position="152"/>
        <end position="220"/>
    </location>
</feature>
<organism evidence="6 7">
    <name type="scientific">Proteiniborus ethanoligenes</name>
    <dbReference type="NCBI Taxonomy" id="415015"/>
    <lineage>
        <taxon>Bacteria</taxon>
        <taxon>Bacillati</taxon>
        <taxon>Bacillota</taxon>
        <taxon>Clostridia</taxon>
        <taxon>Eubacteriales</taxon>
        <taxon>Proteiniborus</taxon>
    </lineage>
</organism>
<dbReference type="Proteomes" id="UP000198625">
    <property type="component" value="Unassembled WGS sequence"/>
</dbReference>
<proteinExistence type="predicted"/>
<dbReference type="InterPro" id="IPR036390">
    <property type="entry name" value="WH_DNA-bd_sf"/>
</dbReference>
<dbReference type="PROSITE" id="PS51063">
    <property type="entry name" value="HTH_CRP_2"/>
    <property type="match status" value="1"/>
</dbReference>
<accession>A0A1H3P3Q2</accession>
<dbReference type="SUPFAM" id="SSF51206">
    <property type="entry name" value="cAMP-binding domain-like"/>
    <property type="match status" value="1"/>
</dbReference>
<dbReference type="RefSeq" id="WP_091728921.1">
    <property type="nucleotide sequence ID" value="NZ_FNQE01000012.1"/>
</dbReference>
<dbReference type="PANTHER" id="PTHR24567">
    <property type="entry name" value="CRP FAMILY TRANSCRIPTIONAL REGULATORY PROTEIN"/>
    <property type="match status" value="1"/>
</dbReference>
<keyword evidence="3" id="KW-0804">Transcription</keyword>
<dbReference type="InterPro" id="IPR018490">
    <property type="entry name" value="cNMP-bd_dom_sf"/>
</dbReference>
<dbReference type="GO" id="GO:0003700">
    <property type="term" value="F:DNA-binding transcription factor activity"/>
    <property type="evidence" value="ECO:0007669"/>
    <property type="project" value="TreeGrafter"/>
</dbReference>
<keyword evidence="6" id="KW-0808">Transferase</keyword>
<evidence type="ECO:0000313" key="7">
    <source>
        <dbReference type="Proteomes" id="UP000198625"/>
    </source>
</evidence>
<dbReference type="Gene3D" id="2.60.120.10">
    <property type="entry name" value="Jelly Rolls"/>
    <property type="match status" value="1"/>
</dbReference>
<dbReference type="EMBL" id="FNQE01000012">
    <property type="protein sequence ID" value="SDY95029.1"/>
    <property type="molecule type" value="Genomic_DNA"/>
</dbReference>
<dbReference type="SUPFAM" id="SSF46785">
    <property type="entry name" value="Winged helix' DNA-binding domain"/>
    <property type="match status" value="1"/>
</dbReference>
<keyword evidence="2" id="KW-0238">DNA-binding</keyword>
<sequence length="220" mass="25703">MNINKYKDFLAQIHLFNMLSPNEIDEYFQSNKFEIKNYNKNSIIYLQNEKCNTVDVILKGDIAIQRIDESGDVLTITSLSSGDIMGGNLAFSENNQYPMTIIATSSSKVLHIKKELIIELCQSNKEFLVQFFQCLSDKTLILTDKIKFISIKSIRDKIIEFLNYEYYIQKNTTIKLNITKKELSERLGIQRPSFFRELSKMKKEGLIDYDSKNIKILYFK</sequence>
<protein>
    <submittedName>
        <fullName evidence="6">cAMP-binding domain of CRP or a regulatory subunit of cAMP-dependent protein kinases</fullName>
    </submittedName>
</protein>
<evidence type="ECO:0000256" key="2">
    <source>
        <dbReference type="ARBA" id="ARBA00023125"/>
    </source>
</evidence>
<dbReference type="InterPro" id="IPR050397">
    <property type="entry name" value="Env_Response_Regulators"/>
</dbReference>